<dbReference type="InterPro" id="IPR044784">
    <property type="entry name" value="At1g01640-like"/>
</dbReference>
<comment type="pathway">
    <text evidence="2">Protein modification; protein ubiquitination.</text>
</comment>
<dbReference type="EMBL" id="JAGGNH010000004">
    <property type="protein sequence ID" value="KAJ0975518.1"/>
    <property type="molecule type" value="Genomic_DNA"/>
</dbReference>
<dbReference type="PANTHER" id="PTHR47274">
    <property type="entry name" value="BTB/POZ DOMAIN CONTAINING PROTEIN, EXPRESSED-RELATED"/>
    <property type="match status" value="1"/>
</dbReference>
<dbReference type="CDD" id="cd18186">
    <property type="entry name" value="BTB_POZ_ZBTB_KLHL-like"/>
    <property type="match status" value="1"/>
</dbReference>
<evidence type="ECO:0000313" key="5">
    <source>
        <dbReference type="Proteomes" id="UP001085076"/>
    </source>
</evidence>
<reference evidence="4" key="2">
    <citation type="journal article" date="2022" name="Hortic Res">
        <title>The genome of Dioscorea zingiberensis sheds light on the biosynthesis, origin and evolution of the medicinally important diosgenin saponins.</title>
        <authorList>
            <person name="Li Y."/>
            <person name="Tan C."/>
            <person name="Li Z."/>
            <person name="Guo J."/>
            <person name="Li S."/>
            <person name="Chen X."/>
            <person name="Wang C."/>
            <person name="Dai X."/>
            <person name="Yang H."/>
            <person name="Song W."/>
            <person name="Hou L."/>
            <person name="Xu J."/>
            <person name="Tong Z."/>
            <person name="Xu A."/>
            <person name="Yuan X."/>
            <person name="Wang W."/>
            <person name="Yang Q."/>
            <person name="Chen L."/>
            <person name="Sun Z."/>
            <person name="Wang K."/>
            <person name="Pan B."/>
            <person name="Chen J."/>
            <person name="Bao Y."/>
            <person name="Liu F."/>
            <person name="Qi X."/>
            <person name="Gang D.R."/>
            <person name="Wen J."/>
            <person name="Li J."/>
        </authorList>
    </citation>
    <scope>NUCLEOTIDE SEQUENCE</scope>
    <source>
        <strain evidence="4">Dzin_1.0</strain>
    </source>
</reference>
<protein>
    <recommendedName>
        <fullName evidence="3">BTB domain-containing protein</fullName>
    </recommendedName>
</protein>
<dbReference type="SMART" id="SM00225">
    <property type="entry name" value="BTB"/>
    <property type="match status" value="1"/>
</dbReference>
<dbReference type="Pfam" id="PF00651">
    <property type="entry name" value="BTB"/>
    <property type="match status" value="1"/>
</dbReference>
<dbReference type="AlphaFoldDB" id="A0A9D5CNA6"/>
<feature type="domain" description="BTB" evidence="3">
    <location>
        <begin position="94"/>
        <end position="163"/>
    </location>
</feature>
<dbReference type="OrthoDB" id="6359943at2759"/>
<reference evidence="4" key="1">
    <citation type="submission" date="2021-03" db="EMBL/GenBank/DDBJ databases">
        <authorList>
            <person name="Li Z."/>
            <person name="Yang C."/>
        </authorList>
    </citation>
    <scope>NUCLEOTIDE SEQUENCE</scope>
    <source>
        <strain evidence="4">Dzin_1.0</strain>
        <tissue evidence="4">Leaf</tissue>
    </source>
</reference>
<dbReference type="Proteomes" id="UP001085076">
    <property type="component" value="Miscellaneous, Linkage group lg04"/>
</dbReference>
<dbReference type="PROSITE" id="PS50097">
    <property type="entry name" value="BTB"/>
    <property type="match status" value="1"/>
</dbReference>
<proteinExistence type="predicted"/>
<dbReference type="PANTHER" id="PTHR47274:SF1">
    <property type="entry name" value="BTB_POZ DOMAIN CONTAINING PROTEIN, EXPRESSED"/>
    <property type="match status" value="1"/>
</dbReference>
<evidence type="ECO:0000256" key="2">
    <source>
        <dbReference type="ARBA" id="ARBA00004906"/>
    </source>
</evidence>
<dbReference type="InterPro" id="IPR000210">
    <property type="entry name" value="BTB/POZ_dom"/>
</dbReference>
<dbReference type="Gene3D" id="1.25.40.420">
    <property type="match status" value="1"/>
</dbReference>
<comment type="caution">
    <text evidence="4">The sequence shown here is derived from an EMBL/GenBank/DDBJ whole genome shotgun (WGS) entry which is preliminary data.</text>
</comment>
<gene>
    <name evidence="4" type="ORF">J5N97_017483</name>
</gene>
<evidence type="ECO:0000313" key="4">
    <source>
        <dbReference type="EMBL" id="KAJ0975518.1"/>
    </source>
</evidence>
<evidence type="ECO:0000256" key="1">
    <source>
        <dbReference type="ARBA" id="ARBA00002668"/>
    </source>
</evidence>
<organism evidence="4 5">
    <name type="scientific">Dioscorea zingiberensis</name>
    <dbReference type="NCBI Taxonomy" id="325984"/>
    <lineage>
        <taxon>Eukaryota</taxon>
        <taxon>Viridiplantae</taxon>
        <taxon>Streptophyta</taxon>
        <taxon>Embryophyta</taxon>
        <taxon>Tracheophyta</taxon>
        <taxon>Spermatophyta</taxon>
        <taxon>Magnoliopsida</taxon>
        <taxon>Liliopsida</taxon>
        <taxon>Dioscoreales</taxon>
        <taxon>Dioscoreaceae</taxon>
        <taxon>Dioscorea</taxon>
    </lineage>
</organism>
<accession>A0A9D5CNA6</accession>
<keyword evidence="5" id="KW-1185">Reference proteome</keyword>
<sequence length="262" mass="29005">MDCCICSSIASVYRLPRNTICSSCHEGARNMAIFFNELDAFGSTKPVGLHSTPPKGLADVFKRIKSMREVEQGIQEKLGFLDSYAVAFRQGIHTDIIVKPGTGPAIPAHKAVLATRSEIFRTMLSSDECKAPAEDTIILPELNHEELKCLLEFLYSGSLASDDAGKHVYSLLTAADKYEIGFLREFCEQRLLESLGPENAFQVLEVSEVCSSSLLKKQAMDFIVKNVECLAFTTRYDAFAMKNPHLSVEILRALLLEMKGLS</sequence>
<comment type="function">
    <text evidence="1">May act as a substrate-specific adapter of an E3 ubiquitin-protein ligase complex (CUL3-RBX1-BTB) which mediates the ubiquitination and subsequent proteasomal degradation of target proteins.</text>
</comment>
<dbReference type="Gene3D" id="3.30.710.10">
    <property type="entry name" value="Potassium Channel Kv1.1, Chain A"/>
    <property type="match status" value="1"/>
</dbReference>
<evidence type="ECO:0000259" key="3">
    <source>
        <dbReference type="PROSITE" id="PS50097"/>
    </source>
</evidence>
<dbReference type="InterPro" id="IPR011333">
    <property type="entry name" value="SKP1/BTB/POZ_sf"/>
</dbReference>
<name>A0A9D5CNA6_9LILI</name>
<dbReference type="SUPFAM" id="SSF54695">
    <property type="entry name" value="POZ domain"/>
    <property type="match status" value="1"/>
</dbReference>